<evidence type="ECO:0000256" key="1">
    <source>
        <dbReference type="ARBA" id="ARBA00001946"/>
    </source>
</evidence>
<dbReference type="Gene3D" id="1.10.357.140">
    <property type="entry name" value="UbiA prenyltransferase"/>
    <property type="match status" value="1"/>
</dbReference>
<name>A0A917C6E3_9PROT</name>
<dbReference type="NCBIfam" id="TIGR01474">
    <property type="entry name" value="ubiA_proteo"/>
    <property type="match status" value="1"/>
</dbReference>
<evidence type="ECO:0000256" key="8">
    <source>
        <dbReference type="ARBA" id="ARBA00022692"/>
    </source>
</evidence>
<evidence type="ECO:0000256" key="2">
    <source>
        <dbReference type="ARBA" id="ARBA00004141"/>
    </source>
</evidence>
<dbReference type="InterPro" id="IPR044878">
    <property type="entry name" value="UbiA_sf"/>
</dbReference>
<evidence type="ECO:0000256" key="4">
    <source>
        <dbReference type="ARBA" id="ARBA00022475"/>
    </source>
</evidence>
<keyword evidence="11" id="KW-0460">Magnesium</keyword>
<dbReference type="EMBL" id="BMHV01000026">
    <property type="protein sequence ID" value="GGF73002.1"/>
    <property type="molecule type" value="Genomic_DNA"/>
</dbReference>
<dbReference type="FunFam" id="1.20.120.1780:FF:000001">
    <property type="entry name" value="4-hydroxybenzoate octaprenyltransferase"/>
    <property type="match status" value="1"/>
</dbReference>
<dbReference type="Gene3D" id="1.20.120.1780">
    <property type="entry name" value="UbiA prenyltransferase"/>
    <property type="match status" value="1"/>
</dbReference>
<dbReference type="Pfam" id="PF01040">
    <property type="entry name" value="UbiA"/>
    <property type="match status" value="1"/>
</dbReference>
<dbReference type="InterPro" id="IPR000537">
    <property type="entry name" value="UbiA_prenyltransferase"/>
</dbReference>
<accession>A0A917C6E3</accession>
<dbReference type="HAMAP" id="MF_01635">
    <property type="entry name" value="UbiA"/>
    <property type="match status" value="1"/>
</dbReference>
<keyword evidence="14" id="KW-1185">Reference proteome</keyword>
<dbReference type="PANTHER" id="PTHR11048">
    <property type="entry name" value="PRENYLTRANSFERASES"/>
    <property type="match status" value="1"/>
</dbReference>
<keyword evidence="6 11" id="KW-0808">Transferase</keyword>
<dbReference type="GO" id="GO:0008412">
    <property type="term" value="F:4-hydroxybenzoate polyprenyltransferase activity"/>
    <property type="evidence" value="ECO:0007669"/>
    <property type="project" value="UniProtKB-UniRule"/>
</dbReference>
<dbReference type="FunFam" id="1.10.357.140:FF:000003">
    <property type="entry name" value="4-hydroxybenzoate polyprenyltransferase, mitochondrial"/>
    <property type="match status" value="1"/>
</dbReference>
<evidence type="ECO:0000256" key="3">
    <source>
        <dbReference type="ARBA" id="ARBA00005985"/>
    </source>
</evidence>
<reference evidence="13" key="1">
    <citation type="journal article" date="2014" name="Int. J. Syst. Evol. Microbiol.">
        <title>Complete genome sequence of Corynebacterium casei LMG S-19264T (=DSM 44701T), isolated from a smear-ripened cheese.</title>
        <authorList>
            <consortium name="US DOE Joint Genome Institute (JGI-PGF)"/>
            <person name="Walter F."/>
            <person name="Albersmeier A."/>
            <person name="Kalinowski J."/>
            <person name="Ruckert C."/>
        </authorList>
    </citation>
    <scope>NUCLEOTIDE SEQUENCE</scope>
    <source>
        <strain evidence="13">CGMCC 1.15254</strain>
    </source>
</reference>
<evidence type="ECO:0000256" key="5">
    <source>
        <dbReference type="ARBA" id="ARBA00022519"/>
    </source>
</evidence>
<keyword evidence="5 11" id="KW-0997">Cell inner membrane</keyword>
<reference evidence="13" key="2">
    <citation type="submission" date="2020-09" db="EMBL/GenBank/DDBJ databases">
        <authorList>
            <person name="Sun Q."/>
            <person name="Zhou Y."/>
        </authorList>
    </citation>
    <scope>NUCLEOTIDE SEQUENCE</scope>
    <source>
        <strain evidence="13">CGMCC 1.15254</strain>
    </source>
</reference>
<dbReference type="PANTHER" id="PTHR11048:SF28">
    <property type="entry name" value="4-HYDROXYBENZOATE POLYPRENYLTRANSFERASE, MITOCHONDRIAL"/>
    <property type="match status" value="1"/>
</dbReference>
<keyword evidence="10 11" id="KW-0472">Membrane</keyword>
<comment type="subcellular location">
    <subcellularLocation>
        <location evidence="11">Cell inner membrane</location>
        <topology evidence="11">Multi-pass membrane protein</topology>
    </subcellularLocation>
    <subcellularLocation>
        <location evidence="2">Membrane</location>
        <topology evidence="2">Multi-pass membrane protein</topology>
    </subcellularLocation>
</comment>
<dbReference type="EC" id="2.5.1.39" evidence="11 12"/>
<keyword evidence="4 11" id="KW-1003">Cell membrane</keyword>
<gene>
    <name evidence="11 13" type="primary">ubiA</name>
    <name evidence="13" type="ORF">GCM10011332_28750</name>
</gene>
<feature type="transmembrane region" description="Helical" evidence="11">
    <location>
        <begin position="131"/>
        <end position="150"/>
    </location>
</feature>
<feature type="transmembrane region" description="Helical" evidence="11">
    <location>
        <begin position="180"/>
        <end position="198"/>
    </location>
</feature>
<keyword evidence="8 11" id="KW-0812">Transmembrane</keyword>
<comment type="cofactor">
    <cofactor evidence="1 11">
        <name>Mg(2+)</name>
        <dbReference type="ChEBI" id="CHEBI:18420"/>
    </cofactor>
</comment>
<dbReference type="CDD" id="cd13959">
    <property type="entry name" value="PT_UbiA_COQ2"/>
    <property type="match status" value="1"/>
</dbReference>
<feature type="transmembrane region" description="Helical" evidence="11">
    <location>
        <begin position="229"/>
        <end position="247"/>
    </location>
</feature>
<evidence type="ECO:0000256" key="12">
    <source>
        <dbReference type="NCBIfam" id="TIGR01474"/>
    </source>
</evidence>
<dbReference type="InterPro" id="IPR006370">
    <property type="entry name" value="HB_polyprenyltransferase-like"/>
</dbReference>
<sequence length="305" mass="33916">MQNSIDINRTDIVYHGWVGQMPQAVRPYLILMRADRPIGTWLLLLPCFWSLALASSGVPNLYFAVLFAIGAFVMRGAGCVMNDLADRNFDGKVARTATRPIPNGDVSPLQAALFMGVLCLIGLSVLLQFNWYTVVLASVSLGLVFIYPFCKRWTYWPQVVLGLTFNWGALVGWSAVDGRLAWSAVCLYFAGLFWTLGYDTIYAHQDKEDDILIGIKSSALRLGEKTVPALYFFYTMTTGLVVLAGYLAQTGPLFYIGLCAPVAHLIWQVRTVDIHDAPTCLMIFKSNKWFGWLLLGAFLMGNISL</sequence>
<keyword evidence="7 11" id="KW-0831">Ubiquinone biosynthesis</keyword>
<evidence type="ECO:0000256" key="6">
    <source>
        <dbReference type="ARBA" id="ARBA00022679"/>
    </source>
</evidence>
<evidence type="ECO:0000256" key="7">
    <source>
        <dbReference type="ARBA" id="ARBA00022688"/>
    </source>
</evidence>
<comment type="function">
    <text evidence="11">Catalyzes the prenylation of para-hydroxybenzoate (PHB) with an all-trans polyprenyl group. Mediates the second step in the final reaction sequence of ubiquinone-8 (UQ-8) biosynthesis, which is the condensation of the polyisoprenoid side chain with PHB, generating the first membrane-bound Q intermediate 3-octaprenyl-4-hydroxybenzoate.</text>
</comment>
<dbReference type="InterPro" id="IPR030470">
    <property type="entry name" value="UbiA_prenylTrfase_CS"/>
</dbReference>
<comment type="similarity">
    <text evidence="3 11">Belongs to the UbiA prenyltransferase family.</text>
</comment>
<feature type="transmembrane region" description="Helical" evidence="11">
    <location>
        <begin position="155"/>
        <end position="174"/>
    </location>
</feature>
<evidence type="ECO:0000313" key="13">
    <source>
        <dbReference type="EMBL" id="GGF73002.1"/>
    </source>
</evidence>
<dbReference type="RefSeq" id="WP_188666513.1">
    <property type="nucleotide sequence ID" value="NZ_BMHV01000026.1"/>
</dbReference>
<dbReference type="PROSITE" id="PS00943">
    <property type="entry name" value="UBIA"/>
    <property type="match status" value="1"/>
</dbReference>
<comment type="caution">
    <text evidence="13">The sequence shown here is derived from an EMBL/GenBank/DDBJ whole genome shotgun (WGS) entry which is preliminary data.</text>
</comment>
<dbReference type="GO" id="GO:0006744">
    <property type="term" value="P:ubiquinone biosynthetic process"/>
    <property type="evidence" value="ECO:0007669"/>
    <property type="project" value="UniProtKB-UniRule"/>
</dbReference>
<evidence type="ECO:0000313" key="14">
    <source>
        <dbReference type="Proteomes" id="UP000632498"/>
    </source>
</evidence>
<feature type="transmembrane region" description="Helical" evidence="11">
    <location>
        <begin position="106"/>
        <end position="125"/>
    </location>
</feature>
<comment type="catalytic activity">
    <reaction evidence="11">
        <text>all-trans-octaprenyl diphosphate + 4-hydroxybenzoate = 4-hydroxy-3-(all-trans-octaprenyl)benzoate + diphosphate</text>
        <dbReference type="Rhea" id="RHEA:27782"/>
        <dbReference type="ChEBI" id="CHEBI:1617"/>
        <dbReference type="ChEBI" id="CHEBI:17879"/>
        <dbReference type="ChEBI" id="CHEBI:33019"/>
        <dbReference type="ChEBI" id="CHEBI:57711"/>
        <dbReference type="EC" id="2.5.1.39"/>
    </reaction>
</comment>
<dbReference type="Proteomes" id="UP000632498">
    <property type="component" value="Unassembled WGS sequence"/>
</dbReference>
<evidence type="ECO:0000256" key="9">
    <source>
        <dbReference type="ARBA" id="ARBA00022989"/>
    </source>
</evidence>
<dbReference type="InterPro" id="IPR039653">
    <property type="entry name" value="Prenyltransferase"/>
</dbReference>
<evidence type="ECO:0000256" key="10">
    <source>
        <dbReference type="ARBA" id="ARBA00023136"/>
    </source>
</evidence>
<keyword evidence="9 11" id="KW-1133">Transmembrane helix</keyword>
<protein>
    <recommendedName>
        <fullName evidence="11 12">4-hydroxybenzoate octaprenyltransferase</fullName>
        <ecNumber evidence="11 12">2.5.1.39</ecNumber>
    </recommendedName>
    <alternativeName>
        <fullName evidence="11">4-HB polyprenyltransferase</fullName>
    </alternativeName>
</protein>
<evidence type="ECO:0000256" key="11">
    <source>
        <dbReference type="HAMAP-Rule" id="MF_01635"/>
    </source>
</evidence>
<dbReference type="AlphaFoldDB" id="A0A917C6E3"/>
<dbReference type="GO" id="GO:0005886">
    <property type="term" value="C:plasma membrane"/>
    <property type="evidence" value="ECO:0007669"/>
    <property type="project" value="UniProtKB-SubCell"/>
</dbReference>
<proteinExistence type="inferred from homology"/>
<comment type="pathway">
    <text evidence="11">Cofactor biosynthesis; ubiquinone biosynthesis.</text>
</comment>
<feature type="transmembrane region" description="Helical" evidence="11">
    <location>
        <begin position="38"/>
        <end position="55"/>
    </location>
</feature>
<organism evidence="13 14">
    <name type="scientific">Terasakiella brassicae</name>
    <dbReference type="NCBI Taxonomy" id="1634917"/>
    <lineage>
        <taxon>Bacteria</taxon>
        <taxon>Pseudomonadati</taxon>
        <taxon>Pseudomonadota</taxon>
        <taxon>Alphaproteobacteria</taxon>
        <taxon>Rhodospirillales</taxon>
        <taxon>Terasakiellaceae</taxon>
        <taxon>Terasakiella</taxon>
    </lineage>
</organism>